<evidence type="ECO:0008006" key="3">
    <source>
        <dbReference type="Google" id="ProtNLM"/>
    </source>
</evidence>
<reference evidence="1 2" key="1">
    <citation type="submission" date="2021-01" db="EMBL/GenBank/DDBJ databases">
        <title>Whole genome shotgun sequence of Actinoplanes palleronii NBRC 14916.</title>
        <authorList>
            <person name="Komaki H."/>
            <person name="Tamura T."/>
        </authorList>
    </citation>
    <scope>NUCLEOTIDE SEQUENCE [LARGE SCALE GENOMIC DNA]</scope>
    <source>
        <strain evidence="1 2">NBRC 14916</strain>
    </source>
</reference>
<evidence type="ECO:0000313" key="2">
    <source>
        <dbReference type="Proteomes" id="UP000624709"/>
    </source>
</evidence>
<comment type="caution">
    <text evidence="1">The sequence shown here is derived from an EMBL/GenBank/DDBJ whole genome shotgun (WGS) entry which is preliminary data.</text>
</comment>
<evidence type="ECO:0000313" key="1">
    <source>
        <dbReference type="EMBL" id="GIE68897.1"/>
    </source>
</evidence>
<proteinExistence type="predicted"/>
<keyword evidence="2" id="KW-1185">Reference proteome</keyword>
<sequence>MLAATAFTLSACSGDDDIQAKPETDVNAVVQQHADAVAKVAGQALQNPSLTPHGCTGPVLRQALSSSLSGLGADESFPKPLSTLHSGRVWLTEDIEAWIATHRPDQASIPH</sequence>
<dbReference type="Proteomes" id="UP000624709">
    <property type="component" value="Unassembled WGS sequence"/>
</dbReference>
<dbReference type="EMBL" id="BOMS01000076">
    <property type="protein sequence ID" value="GIE68897.1"/>
    <property type="molecule type" value="Genomic_DNA"/>
</dbReference>
<accession>A0ABQ4BE34</accession>
<protein>
    <recommendedName>
        <fullName evidence="3">AlpA family phage regulatory protein</fullName>
    </recommendedName>
</protein>
<gene>
    <name evidence="1" type="ORF">Apa02nite_050050</name>
</gene>
<organism evidence="1 2">
    <name type="scientific">Actinoplanes palleronii</name>
    <dbReference type="NCBI Taxonomy" id="113570"/>
    <lineage>
        <taxon>Bacteria</taxon>
        <taxon>Bacillati</taxon>
        <taxon>Actinomycetota</taxon>
        <taxon>Actinomycetes</taxon>
        <taxon>Micromonosporales</taxon>
        <taxon>Micromonosporaceae</taxon>
        <taxon>Actinoplanes</taxon>
    </lineage>
</organism>
<name>A0ABQ4BE34_9ACTN</name>